<dbReference type="PANTHER" id="PTHR28058:SF1">
    <property type="entry name" value="SMALL RIBOSOMAL SUBUNIT PROTEIN BS1M"/>
    <property type="match status" value="1"/>
</dbReference>
<comment type="caution">
    <text evidence="2">The sequence shown here is derived from an EMBL/GenBank/DDBJ whole genome shotgun (WGS) entry which is preliminary data.</text>
</comment>
<gene>
    <name evidence="2" type="ORF">SEUCBS140593_001836</name>
</gene>
<feature type="compositionally biased region" description="Polar residues" evidence="1">
    <location>
        <begin position="39"/>
        <end position="55"/>
    </location>
</feature>
<organism evidence="2 3">
    <name type="scientific">Sporothrix eucalyptigena</name>
    <dbReference type="NCBI Taxonomy" id="1812306"/>
    <lineage>
        <taxon>Eukaryota</taxon>
        <taxon>Fungi</taxon>
        <taxon>Dikarya</taxon>
        <taxon>Ascomycota</taxon>
        <taxon>Pezizomycotina</taxon>
        <taxon>Sordariomycetes</taxon>
        <taxon>Sordariomycetidae</taxon>
        <taxon>Ophiostomatales</taxon>
        <taxon>Ophiostomataceae</taxon>
        <taxon>Sporothrix</taxon>
    </lineage>
</organism>
<dbReference type="Pfam" id="PF11709">
    <property type="entry name" value="Mit_ribos_Mrp51"/>
    <property type="match status" value="1"/>
</dbReference>
<dbReference type="EMBL" id="CAWUHD010000011">
    <property type="protein sequence ID" value="CAK7213408.1"/>
    <property type="molecule type" value="Genomic_DNA"/>
</dbReference>
<keyword evidence="3" id="KW-1185">Reference proteome</keyword>
<evidence type="ECO:0000313" key="3">
    <source>
        <dbReference type="Proteomes" id="UP001642482"/>
    </source>
</evidence>
<name>A0ABP0B1D3_9PEZI</name>
<feature type="region of interest" description="Disordered" evidence="1">
    <location>
        <begin position="282"/>
        <end position="315"/>
    </location>
</feature>
<evidence type="ECO:0000313" key="2">
    <source>
        <dbReference type="EMBL" id="CAK7213408.1"/>
    </source>
</evidence>
<feature type="compositionally biased region" description="Polar residues" evidence="1">
    <location>
        <begin position="490"/>
        <end position="501"/>
    </location>
</feature>
<feature type="region of interest" description="Disordered" evidence="1">
    <location>
        <begin position="473"/>
        <end position="501"/>
    </location>
</feature>
<reference evidence="2 3" key="1">
    <citation type="submission" date="2024-01" db="EMBL/GenBank/DDBJ databases">
        <authorList>
            <person name="Allen C."/>
            <person name="Tagirdzhanova G."/>
        </authorList>
    </citation>
    <scope>NUCLEOTIDE SEQUENCE [LARGE SCALE GENOMIC DNA]</scope>
</reference>
<dbReference type="InterPro" id="IPR016712">
    <property type="entry name" value="Rbsml_bS1m-like"/>
</dbReference>
<feature type="compositionally biased region" description="Low complexity" evidence="1">
    <location>
        <begin position="282"/>
        <end position="301"/>
    </location>
</feature>
<sequence>MATRKVVSPGAVLLRTSRFFSLPAELPPPPNLTTPQTTSFSESSTRPYPTMQTIGSPRASRKNGDWGLKRTMPPQANASKNTPFIRIREQDTFEAVTDYAPAADHYITLQKWQALNTPITSPTDAEQRQQLPGRSVFEESADVVAIDPAKRHTAEDKRWKFQGPWLAGISEGEFQNFLEKKVRTRRSEFREFLRSELAADRNASNATEAIELGSDATKKLKAADITDDDLMEYLRLLRHDRPTLYRLVGKFLDLVPVEPSDKVFQNLARSGGGFLSPLTGLSGSSSSGAPPSLTSLTSPVSAGSTGNPWAQDGPPITHPSAGLSYLRTAAYLDNHPLYGPQKSHPPLPSRVVQPRTQSGAWTAKIGVAGFITDNPFGESAYVSTRHNSSYNSSRAIPALSTIDPAVRGGAKIPVRIASAKINSQGRLVVTAGEADPEAVLVQEELEGKEKIYGQPSRLMSTRADSQPRRVLGRFGAGLGSRTGTPAHGQSVISSPENYGLN</sequence>
<dbReference type="Proteomes" id="UP001642482">
    <property type="component" value="Unassembled WGS sequence"/>
</dbReference>
<protein>
    <submittedName>
        <fullName evidence="2">Uncharacterized protein</fullName>
    </submittedName>
</protein>
<evidence type="ECO:0000256" key="1">
    <source>
        <dbReference type="SAM" id="MobiDB-lite"/>
    </source>
</evidence>
<dbReference type="PANTHER" id="PTHR28058">
    <property type="entry name" value="37S RIBOSOMAL PROTEIN MRP51, MITOCHONDRIAL"/>
    <property type="match status" value="1"/>
</dbReference>
<accession>A0ABP0B1D3</accession>
<feature type="region of interest" description="Disordered" evidence="1">
    <location>
        <begin position="20"/>
        <end position="79"/>
    </location>
</feature>
<proteinExistence type="predicted"/>